<dbReference type="InterPro" id="IPR011332">
    <property type="entry name" value="Ribosomal_zn-bd"/>
</dbReference>
<dbReference type="PANTHER" id="PTHR21026:SF2">
    <property type="entry name" value="LARGE RIBOSOMAL SUBUNIT PROTEIN BL32M"/>
    <property type="match status" value="1"/>
</dbReference>
<evidence type="ECO:0000313" key="9">
    <source>
        <dbReference type="Proteomes" id="UP000095023"/>
    </source>
</evidence>
<evidence type="ECO:0000256" key="3">
    <source>
        <dbReference type="ARBA" id="ARBA00022946"/>
    </source>
</evidence>
<evidence type="ECO:0000313" key="8">
    <source>
        <dbReference type="EMBL" id="ODV92165.1"/>
    </source>
</evidence>
<comment type="subcellular location">
    <subcellularLocation>
        <location evidence="1">Mitochondrion</location>
    </subcellularLocation>
</comment>
<evidence type="ECO:0000256" key="4">
    <source>
        <dbReference type="ARBA" id="ARBA00022980"/>
    </source>
</evidence>
<dbReference type="AlphaFoldDB" id="A0A1E4TK77"/>
<keyword evidence="9" id="KW-1185">Reference proteome</keyword>
<evidence type="ECO:0000256" key="6">
    <source>
        <dbReference type="ARBA" id="ARBA00023274"/>
    </source>
</evidence>
<keyword evidence="5" id="KW-0496">Mitochondrion</keyword>
<dbReference type="InterPro" id="IPR002677">
    <property type="entry name" value="Ribosomal_bL32"/>
</dbReference>
<name>A0A1E4TK77_9ASCO</name>
<dbReference type="InterPro" id="IPR051991">
    <property type="entry name" value="Mitoribosomal_protein_bL32"/>
</dbReference>
<dbReference type="SUPFAM" id="SSF57829">
    <property type="entry name" value="Zn-binding ribosomal proteins"/>
    <property type="match status" value="1"/>
</dbReference>
<gene>
    <name evidence="8" type="ORF">CANCADRAFT_30408</name>
</gene>
<dbReference type="PANTHER" id="PTHR21026">
    <property type="entry name" value="39S RIBOSOMAL PROTEIN L32, MITOCHONDRIAL"/>
    <property type="match status" value="1"/>
</dbReference>
<evidence type="ECO:0000256" key="7">
    <source>
        <dbReference type="ARBA" id="ARBA00039935"/>
    </source>
</evidence>
<organism evidence="8 9">
    <name type="scientific">Tortispora caseinolytica NRRL Y-17796</name>
    <dbReference type="NCBI Taxonomy" id="767744"/>
    <lineage>
        <taxon>Eukaryota</taxon>
        <taxon>Fungi</taxon>
        <taxon>Dikarya</taxon>
        <taxon>Ascomycota</taxon>
        <taxon>Saccharomycotina</taxon>
        <taxon>Trigonopsidomycetes</taxon>
        <taxon>Trigonopsidales</taxon>
        <taxon>Trigonopsidaceae</taxon>
        <taxon>Tortispora</taxon>
    </lineage>
</organism>
<dbReference type="EMBL" id="KV453841">
    <property type="protein sequence ID" value="ODV92165.1"/>
    <property type="molecule type" value="Genomic_DNA"/>
</dbReference>
<evidence type="ECO:0000256" key="5">
    <source>
        <dbReference type="ARBA" id="ARBA00023128"/>
    </source>
</evidence>
<keyword evidence="4" id="KW-0689">Ribosomal protein</keyword>
<dbReference type="OrthoDB" id="2014905at2759"/>
<reference evidence="9" key="1">
    <citation type="submission" date="2016-02" db="EMBL/GenBank/DDBJ databases">
        <title>Comparative genomics of biotechnologically important yeasts.</title>
        <authorList>
            <consortium name="DOE Joint Genome Institute"/>
            <person name="Riley R."/>
            <person name="Haridas S."/>
            <person name="Wolfe K.H."/>
            <person name="Lopes M.R."/>
            <person name="Hittinger C.T."/>
            <person name="Goker M."/>
            <person name="Salamov A."/>
            <person name="Wisecaver J."/>
            <person name="Long T.M."/>
            <person name="Aerts A.L."/>
            <person name="Barry K."/>
            <person name="Choi C."/>
            <person name="Clum A."/>
            <person name="Coughlan A.Y."/>
            <person name="Deshpande S."/>
            <person name="Douglass A.P."/>
            <person name="Hanson S.J."/>
            <person name="Klenk H.-P."/>
            <person name="Labutti K."/>
            <person name="Lapidus A."/>
            <person name="Lindquist E."/>
            <person name="Lipzen A."/>
            <person name="Meier-Kolthoff J.P."/>
            <person name="Ohm R.A."/>
            <person name="Otillar R.P."/>
            <person name="Pangilinan J."/>
            <person name="Peng Y."/>
            <person name="Rokas A."/>
            <person name="Rosa C.A."/>
            <person name="Scheuner C."/>
            <person name="Sibirny A.A."/>
            <person name="Slot J.C."/>
            <person name="Stielow J.B."/>
            <person name="Sun H."/>
            <person name="Kurtzman C.P."/>
            <person name="Blackwell M."/>
            <person name="Jeffries T.W."/>
            <person name="Grigoriev I.V."/>
        </authorList>
    </citation>
    <scope>NUCLEOTIDE SEQUENCE [LARGE SCALE GENOMIC DNA]</scope>
    <source>
        <strain evidence="9">NRRL Y-17796</strain>
    </source>
</reference>
<keyword evidence="3" id="KW-0809">Transit peptide</keyword>
<comment type="similarity">
    <text evidence="2">Belongs to the bacterial ribosomal protein bL32 family.</text>
</comment>
<dbReference type="Proteomes" id="UP000095023">
    <property type="component" value="Unassembled WGS sequence"/>
</dbReference>
<evidence type="ECO:0000256" key="1">
    <source>
        <dbReference type="ARBA" id="ARBA00004173"/>
    </source>
</evidence>
<dbReference type="GO" id="GO:0005762">
    <property type="term" value="C:mitochondrial large ribosomal subunit"/>
    <property type="evidence" value="ECO:0007669"/>
    <property type="project" value="TreeGrafter"/>
</dbReference>
<dbReference type="NCBIfam" id="TIGR01031">
    <property type="entry name" value="rpmF_bact"/>
    <property type="match status" value="1"/>
</dbReference>
<accession>A0A1E4TK77</accession>
<dbReference type="GO" id="GO:0003735">
    <property type="term" value="F:structural constituent of ribosome"/>
    <property type="evidence" value="ECO:0007669"/>
    <property type="project" value="InterPro"/>
</dbReference>
<keyword evidence="6" id="KW-0687">Ribonucleoprotein</keyword>
<dbReference type="GO" id="GO:0006412">
    <property type="term" value="P:translation"/>
    <property type="evidence" value="ECO:0007669"/>
    <property type="project" value="InterPro"/>
</dbReference>
<evidence type="ECO:0000256" key="2">
    <source>
        <dbReference type="ARBA" id="ARBA00008560"/>
    </source>
</evidence>
<dbReference type="Pfam" id="PF01783">
    <property type="entry name" value="Ribosomal_L32p"/>
    <property type="match status" value="1"/>
</dbReference>
<proteinExistence type="inferred from homology"/>
<sequence length="182" mass="21014">MAAIQLSRLPSLLLVDVSLRHVALNLPRQDLIAGNITRSLIPTDIFKPSHNNLFGWTLKRLGQALEQWSGILWAAPKKRSSYAKKRKRLLAPARNQVKPTGPLEECQGCGRYKRKHTVCMPCVDDIKTMWNKESRNAKKGEETSSEIHDMIYPKLHSPAYDHIRWEMKNWVPQRQKPLKVKE</sequence>
<protein>
    <recommendedName>
        <fullName evidence="7">Large ribosomal subunit protein bL32m</fullName>
    </recommendedName>
</protein>